<dbReference type="InterPro" id="IPR022742">
    <property type="entry name" value="Hydrolase_4"/>
</dbReference>
<dbReference type="AlphaFoldDB" id="K4LDS8"/>
<dbReference type="InterPro" id="IPR029058">
    <property type="entry name" value="AB_hydrolase_fold"/>
</dbReference>
<feature type="domain" description="Serine aminopeptidase S33" evidence="2">
    <location>
        <begin position="29"/>
        <end position="135"/>
    </location>
</feature>
<organism evidence="3 4">
    <name type="scientific">Thermacetogenium phaeum (strain ATCC BAA-254 / DSM 26808 / PB)</name>
    <dbReference type="NCBI Taxonomy" id="1089553"/>
    <lineage>
        <taxon>Bacteria</taxon>
        <taxon>Bacillati</taxon>
        <taxon>Bacillota</taxon>
        <taxon>Clostridia</taxon>
        <taxon>Thermoanaerobacterales</taxon>
        <taxon>Thermoanaerobacteraceae</taxon>
        <taxon>Thermacetogenium</taxon>
    </lineage>
</organism>
<dbReference type="PANTHER" id="PTHR22946">
    <property type="entry name" value="DIENELACTONE HYDROLASE DOMAIN-CONTAINING PROTEIN-RELATED"/>
    <property type="match status" value="1"/>
</dbReference>
<dbReference type="Gene3D" id="3.40.50.1820">
    <property type="entry name" value="alpha/beta hydrolase"/>
    <property type="match status" value="1"/>
</dbReference>
<evidence type="ECO:0000313" key="4">
    <source>
        <dbReference type="Proteomes" id="UP000000467"/>
    </source>
</evidence>
<evidence type="ECO:0000313" key="3">
    <source>
        <dbReference type="EMBL" id="AFV11186.1"/>
    </source>
</evidence>
<dbReference type="Proteomes" id="UP000000467">
    <property type="component" value="Chromosome"/>
</dbReference>
<evidence type="ECO:0000256" key="1">
    <source>
        <dbReference type="ARBA" id="ARBA00022801"/>
    </source>
</evidence>
<gene>
    <name evidence="3" type="ordered locus">Tph_c09570</name>
</gene>
<dbReference type="OrthoDB" id="9780269at2"/>
<sequence length="257" mass="27911">MKEQVVFCNQEGEALKGDLHLPSGQLPVPVVVICHGFLGSRRGGGRAVRLADFLSEAGYAVLLFDFAGSGDSEGDFAAATLTKNVGDLRSALNYLEGRGFSNFIVLGRSFGGNAALVAADQDPRVRGVCLWSTPADMGKVLEKILGEQNWRKLQNGEAIVFEDGNRSYRKDAVFLRDLKKYRMPAVAARISPRPLLLVHGTADELVPVDDAQLLFQQAGEPKELVLLPGADHHLSAHQVEAGRATLNWLQQYFNTPG</sequence>
<reference evidence="3 4" key="1">
    <citation type="journal article" date="2012" name="BMC Genomics">
        <title>Genome-guided analysis of physiological and morphological traits of the fermentative acetate oxidizer Thermacetogenium phaeum.</title>
        <authorList>
            <person name="Oehler D."/>
            <person name="Poehlein A."/>
            <person name="Leimbach A."/>
            <person name="Muller N."/>
            <person name="Daniel R."/>
            <person name="Gottschalk G."/>
            <person name="Schink B."/>
        </authorList>
    </citation>
    <scope>NUCLEOTIDE SEQUENCE [LARGE SCALE GENOMIC DNA]</scope>
    <source>
        <strain evidence="4">ATCC BAA-254 / DSM 26808 / PB</strain>
    </source>
</reference>
<dbReference type="STRING" id="1089553.Tph_c09570"/>
<protein>
    <submittedName>
        <fullName evidence="3">Hydrolase</fullName>
    </submittedName>
</protein>
<proteinExistence type="predicted"/>
<dbReference type="SUPFAM" id="SSF53474">
    <property type="entry name" value="alpha/beta-Hydrolases"/>
    <property type="match status" value="1"/>
</dbReference>
<keyword evidence="1 3" id="KW-0378">Hydrolase</keyword>
<accession>K4LDS8</accession>
<dbReference type="KEGG" id="tpz:Tph_c09570"/>
<name>K4LDS8_THEPS</name>
<dbReference type="EMBL" id="CP003732">
    <property type="protein sequence ID" value="AFV11186.1"/>
    <property type="molecule type" value="Genomic_DNA"/>
</dbReference>
<keyword evidence="4" id="KW-1185">Reference proteome</keyword>
<dbReference type="PANTHER" id="PTHR22946:SF9">
    <property type="entry name" value="POLYKETIDE TRANSFERASE AF380"/>
    <property type="match status" value="1"/>
</dbReference>
<dbReference type="Pfam" id="PF12146">
    <property type="entry name" value="Hydrolase_4"/>
    <property type="match status" value="1"/>
</dbReference>
<dbReference type="GO" id="GO:0052689">
    <property type="term" value="F:carboxylic ester hydrolase activity"/>
    <property type="evidence" value="ECO:0007669"/>
    <property type="project" value="UniProtKB-ARBA"/>
</dbReference>
<dbReference type="RefSeq" id="WP_015050067.1">
    <property type="nucleotide sequence ID" value="NC_018870.1"/>
</dbReference>
<dbReference type="eggNOG" id="COG1073">
    <property type="taxonomic scope" value="Bacteria"/>
</dbReference>
<dbReference type="HOGENOM" id="CLU_048353_3_3_9"/>
<evidence type="ECO:0000259" key="2">
    <source>
        <dbReference type="Pfam" id="PF12146"/>
    </source>
</evidence>
<dbReference type="InterPro" id="IPR050261">
    <property type="entry name" value="FrsA_esterase"/>
</dbReference>